<dbReference type="Proteomes" id="UP000761411">
    <property type="component" value="Unassembled WGS sequence"/>
</dbReference>
<organism evidence="1 2">
    <name type="scientific">Mesobacillus boroniphilus</name>
    <dbReference type="NCBI Taxonomy" id="308892"/>
    <lineage>
        <taxon>Bacteria</taxon>
        <taxon>Bacillati</taxon>
        <taxon>Bacillota</taxon>
        <taxon>Bacilli</taxon>
        <taxon>Bacillales</taxon>
        <taxon>Bacillaceae</taxon>
        <taxon>Mesobacillus</taxon>
    </lineage>
</organism>
<dbReference type="Pfam" id="PF14275">
    <property type="entry name" value="DUF4362"/>
    <property type="match status" value="1"/>
</dbReference>
<gene>
    <name evidence="1" type="ORF">DYI25_05880</name>
</gene>
<sequence length="104" mass="11809">MHEDIKNLNKFYAFVDHFEQGEKDKIRIVSYTTEGAPMLHDLEFDGTAIHSTYDSTRDGFGPGSIEEDSCDEISVVNAVTRTEYILEGCSNQEDKELIMLVVEE</sequence>
<name>A0A944GVU4_9BACI</name>
<protein>
    <submittedName>
        <fullName evidence="1">DUF4362 domain-containing protein</fullName>
    </submittedName>
</protein>
<dbReference type="InterPro" id="IPR025372">
    <property type="entry name" value="DUF4362"/>
</dbReference>
<keyword evidence="2" id="KW-1185">Reference proteome</keyword>
<accession>A0A944GVU4</accession>
<evidence type="ECO:0000313" key="2">
    <source>
        <dbReference type="Proteomes" id="UP000761411"/>
    </source>
</evidence>
<proteinExistence type="predicted"/>
<reference evidence="1 2" key="1">
    <citation type="journal article" date="2021" name="Microorganisms">
        <title>Bacterial Dimethylsulfoniopropionate Biosynthesis in the East China Sea.</title>
        <authorList>
            <person name="Liu J."/>
            <person name="Zhang Y."/>
            <person name="Liu J."/>
            <person name="Zhong H."/>
            <person name="Williams B.T."/>
            <person name="Zheng Y."/>
            <person name="Curson A.R.J."/>
            <person name="Sun C."/>
            <person name="Sun H."/>
            <person name="Song D."/>
            <person name="Wagner Mackenzie B."/>
            <person name="Bermejo Martinez A."/>
            <person name="Todd J.D."/>
            <person name="Zhang X.H."/>
        </authorList>
    </citation>
    <scope>NUCLEOTIDE SEQUENCE [LARGE SCALE GENOMIC DNA]</scope>
    <source>
        <strain evidence="1 2">ESS08</strain>
    </source>
</reference>
<comment type="caution">
    <text evidence="1">The sequence shown here is derived from an EMBL/GenBank/DDBJ whole genome shotgun (WGS) entry which is preliminary data.</text>
</comment>
<evidence type="ECO:0000313" key="1">
    <source>
        <dbReference type="EMBL" id="MBS8263962.1"/>
    </source>
</evidence>
<dbReference type="AlphaFoldDB" id="A0A944GVU4"/>
<dbReference type="EMBL" id="QTKX01000001">
    <property type="protein sequence ID" value="MBS8263962.1"/>
    <property type="molecule type" value="Genomic_DNA"/>
</dbReference>